<evidence type="ECO:0000313" key="1">
    <source>
        <dbReference type="EMBL" id="KKK91501.1"/>
    </source>
</evidence>
<reference evidence="1" key="1">
    <citation type="journal article" date="2015" name="Nature">
        <title>Complex archaea that bridge the gap between prokaryotes and eukaryotes.</title>
        <authorList>
            <person name="Spang A."/>
            <person name="Saw J.H."/>
            <person name="Jorgensen S.L."/>
            <person name="Zaremba-Niedzwiedzka K."/>
            <person name="Martijn J."/>
            <person name="Lind A.E."/>
            <person name="van Eijk R."/>
            <person name="Schleper C."/>
            <person name="Guy L."/>
            <person name="Ettema T.J."/>
        </authorList>
    </citation>
    <scope>NUCLEOTIDE SEQUENCE</scope>
</reference>
<dbReference type="InterPro" id="IPR056931">
    <property type="entry name" value="D14-like"/>
</dbReference>
<dbReference type="Pfam" id="PF24608">
    <property type="entry name" value="PDDEXK_15"/>
    <property type="match status" value="1"/>
</dbReference>
<comment type="caution">
    <text evidence="1">The sequence shown here is derived from an EMBL/GenBank/DDBJ whole genome shotgun (WGS) entry which is preliminary data.</text>
</comment>
<accession>A0A0F9C4C4</accession>
<proteinExistence type="predicted"/>
<sequence>MKPGRGKSKGNRFENLVARTLSRWLKPGDATQLVPSRLSGGWKDAQWRHAGDLAPNGPEGEEFRRLFLIECKHQNKDLLWMLYTSTPKQQNIQGWWQKLHTEAKELGNIPMLVFRQNTRPILVVLPRWLARQIHKAVGGVMLEYSSRYIEEIPISCGIIPLQTLTALLPAKLYDLLPPKEK</sequence>
<organism evidence="1">
    <name type="scientific">marine sediment metagenome</name>
    <dbReference type="NCBI Taxonomy" id="412755"/>
    <lineage>
        <taxon>unclassified sequences</taxon>
        <taxon>metagenomes</taxon>
        <taxon>ecological metagenomes</taxon>
    </lineage>
</organism>
<name>A0A0F9C4C4_9ZZZZ</name>
<protein>
    <submittedName>
        <fullName evidence="1">Uncharacterized protein</fullName>
    </submittedName>
</protein>
<dbReference type="EMBL" id="LAZR01048623">
    <property type="protein sequence ID" value="KKK91501.1"/>
    <property type="molecule type" value="Genomic_DNA"/>
</dbReference>
<gene>
    <name evidence="1" type="ORF">LCGC14_2712320</name>
</gene>
<dbReference type="AlphaFoldDB" id="A0A0F9C4C4"/>